<name>A0A2W2ACR8_9BACT</name>
<organism evidence="1 2">
    <name type="scientific">Taibaiella soli</name>
    <dbReference type="NCBI Taxonomy" id="1649169"/>
    <lineage>
        <taxon>Bacteria</taxon>
        <taxon>Pseudomonadati</taxon>
        <taxon>Bacteroidota</taxon>
        <taxon>Chitinophagia</taxon>
        <taxon>Chitinophagales</taxon>
        <taxon>Chitinophagaceae</taxon>
        <taxon>Taibaiella</taxon>
    </lineage>
</organism>
<dbReference type="PROSITE" id="PS51257">
    <property type="entry name" value="PROKAR_LIPOPROTEIN"/>
    <property type="match status" value="1"/>
</dbReference>
<dbReference type="OrthoDB" id="799390at2"/>
<dbReference type="RefSeq" id="WP_111000558.1">
    <property type="nucleotide sequence ID" value="NZ_QKTW01000025.1"/>
</dbReference>
<evidence type="ECO:0000313" key="1">
    <source>
        <dbReference type="EMBL" id="PZF71412.1"/>
    </source>
</evidence>
<reference evidence="1 2" key="1">
    <citation type="submission" date="2018-06" db="EMBL/GenBank/DDBJ databases">
        <title>Mucibacter soli gen. nov., sp. nov., a new member of the family Chitinophagaceae producing mucin.</title>
        <authorList>
            <person name="Kim M.-K."/>
            <person name="Park S."/>
            <person name="Kim T.-S."/>
            <person name="Joung Y."/>
            <person name="Han J.-H."/>
            <person name="Kim S.B."/>
        </authorList>
    </citation>
    <scope>NUCLEOTIDE SEQUENCE [LARGE SCALE GENOMIC DNA]</scope>
    <source>
        <strain evidence="1 2">R1-15</strain>
    </source>
</reference>
<evidence type="ECO:0008006" key="3">
    <source>
        <dbReference type="Google" id="ProtNLM"/>
    </source>
</evidence>
<dbReference type="Proteomes" id="UP000248745">
    <property type="component" value="Unassembled WGS sequence"/>
</dbReference>
<gene>
    <name evidence="1" type="ORF">DN068_19170</name>
</gene>
<dbReference type="AlphaFoldDB" id="A0A2W2ACR8"/>
<evidence type="ECO:0000313" key="2">
    <source>
        <dbReference type="Proteomes" id="UP000248745"/>
    </source>
</evidence>
<protein>
    <recommendedName>
        <fullName evidence="3">Lipocalin-like domain-containing protein</fullName>
    </recommendedName>
</protein>
<keyword evidence="2" id="KW-1185">Reference proteome</keyword>
<comment type="caution">
    <text evidence="1">The sequence shown here is derived from an EMBL/GenBank/DDBJ whole genome shotgun (WGS) entry which is preliminary data.</text>
</comment>
<proteinExistence type="predicted"/>
<sequence>MKQTLVVFLLATLVYSCKKVDEPTSRQDTLRSGKWNLGSFRVTTKKYGTKQGDSSFNGIGTSYMDSCEADNYLEFGVNYTGDVNGGTRKCSPTDQPTLPFTWQIVNSDNELIISGAPSYFNTDEVKGAIVSFSDNSFSIRYDVYYPNPNGKLGDIDTAHIASTYNKF</sequence>
<accession>A0A2W2ACR8</accession>
<dbReference type="EMBL" id="QKTW01000025">
    <property type="protein sequence ID" value="PZF71412.1"/>
    <property type="molecule type" value="Genomic_DNA"/>
</dbReference>